<dbReference type="GO" id="GO:0050863">
    <property type="term" value="P:regulation of T cell activation"/>
    <property type="evidence" value="ECO:0007669"/>
    <property type="project" value="UniProtKB-ARBA"/>
</dbReference>
<evidence type="ECO:0000313" key="9">
    <source>
        <dbReference type="EMBL" id="KAA8589930.1"/>
    </source>
</evidence>
<dbReference type="GO" id="GO:0005102">
    <property type="term" value="F:signaling receptor binding"/>
    <property type="evidence" value="ECO:0007669"/>
    <property type="project" value="TreeGrafter"/>
</dbReference>
<dbReference type="SUPFAM" id="SSF48726">
    <property type="entry name" value="Immunoglobulin"/>
    <property type="match status" value="1"/>
</dbReference>
<feature type="domain" description="Ig-like" evidence="8">
    <location>
        <begin position="107"/>
        <end position="225"/>
    </location>
</feature>
<organism evidence="9 10">
    <name type="scientific">Etheostoma spectabile</name>
    <name type="common">orangethroat darter</name>
    <dbReference type="NCBI Taxonomy" id="54343"/>
    <lineage>
        <taxon>Eukaryota</taxon>
        <taxon>Metazoa</taxon>
        <taxon>Chordata</taxon>
        <taxon>Craniata</taxon>
        <taxon>Vertebrata</taxon>
        <taxon>Euteleostomi</taxon>
        <taxon>Actinopterygii</taxon>
        <taxon>Neopterygii</taxon>
        <taxon>Teleostei</taxon>
        <taxon>Neoteleostei</taxon>
        <taxon>Acanthomorphata</taxon>
        <taxon>Eupercaria</taxon>
        <taxon>Perciformes</taxon>
        <taxon>Percoidei</taxon>
        <taxon>Percidae</taxon>
        <taxon>Etheostomatinae</taxon>
        <taxon>Etheostoma</taxon>
    </lineage>
</organism>
<evidence type="ECO:0000256" key="6">
    <source>
        <dbReference type="ARBA" id="ARBA00023319"/>
    </source>
</evidence>
<dbReference type="InterPro" id="IPR036179">
    <property type="entry name" value="Ig-like_dom_sf"/>
</dbReference>
<evidence type="ECO:0000256" key="3">
    <source>
        <dbReference type="ARBA" id="ARBA00023136"/>
    </source>
</evidence>
<dbReference type="Proteomes" id="UP000327493">
    <property type="component" value="Chromosome 9"/>
</dbReference>
<evidence type="ECO:0000259" key="8">
    <source>
        <dbReference type="PROSITE" id="PS50835"/>
    </source>
</evidence>
<dbReference type="AlphaFoldDB" id="A0A5J5DAM8"/>
<dbReference type="GO" id="GO:1903037">
    <property type="term" value="P:regulation of leukocyte cell-cell adhesion"/>
    <property type="evidence" value="ECO:0007669"/>
    <property type="project" value="UniProtKB-ARBA"/>
</dbReference>
<feature type="region of interest" description="Disordered" evidence="7">
    <location>
        <begin position="18"/>
        <end position="38"/>
    </location>
</feature>
<dbReference type="GO" id="GO:0009897">
    <property type="term" value="C:external side of plasma membrane"/>
    <property type="evidence" value="ECO:0007669"/>
    <property type="project" value="TreeGrafter"/>
</dbReference>
<dbReference type="PANTHER" id="PTHR24100:SF151">
    <property type="entry name" value="ICOS LIGAND"/>
    <property type="match status" value="1"/>
</dbReference>
<accession>A0A5J5DAM8</accession>
<dbReference type="InterPro" id="IPR007110">
    <property type="entry name" value="Ig-like_dom"/>
</dbReference>
<keyword evidence="6" id="KW-0393">Immunoglobulin domain</keyword>
<dbReference type="Gene3D" id="2.60.40.10">
    <property type="entry name" value="Immunoglobulins"/>
    <property type="match status" value="1"/>
</dbReference>
<dbReference type="InterPro" id="IPR013783">
    <property type="entry name" value="Ig-like_fold"/>
</dbReference>
<dbReference type="PANTHER" id="PTHR24100">
    <property type="entry name" value="BUTYROPHILIN"/>
    <property type="match status" value="1"/>
</dbReference>
<dbReference type="GO" id="GO:0001817">
    <property type="term" value="P:regulation of cytokine production"/>
    <property type="evidence" value="ECO:0007669"/>
    <property type="project" value="TreeGrafter"/>
</dbReference>
<evidence type="ECO:0000256" key="7">
    <source>
        <dbReference type="SAM" id="MobiDB-lite"/>
    </source>
</evidence>
<evidence type="ECO:0000256" key="4">
    <source>
        <dbReference type="ARBA" id="ARBA00023157"/>
    </source>
</evidence>
<keyword evidence="2" id="KW-0732">Signal</keyword>
<evidence type="ECO:0000256" key="1">
    <source>
        <dbReference type="ARBA" id="ARBA00004370"/>
    </source>
</evidence>
<dbReference type="InterPro" id="IPR003599">
    <property type="entry name" value="Ig_sub"/>
</dbReference>
<evidence type="ECO:0000313" key="10">
    <source>
        <dbReference type="Proteomes" id="UP000327493"/>
    </source>
</evidence>
<dbReference type="InterPro" id="IPR050504">
    <property type="entry name" value="IgSF_BTN/MOG"/>
</dbReference>
<reference evidence="9 10" key="1">
    <citation type="submission" date="2019-08" db="EMBL/GenBank/DDBJ databases">
        <title>A chromosome-level genome assembly, high-density linkage maps, and genome scans reveal the genomic architecture of hybrid incompatibilities underlying speciation via character displacement in darters (Percidae: Etheostominae).</title>
        <authorList>
            <person name="Moran R.L."/>
            <person name="Catchen J.M."/>
            <person name="Fuller R.C."/>
        </authorList>
    </citation>
    <scope>NUCLEOTIDE SEQUENCE [LARGE SCALE GENOMIC DNA]</scope>
    <source>
        <strain evidence="9">EspeVRDwgs_2016</strain>
        <tissue evidence="9">Muscle</tissue>
    </source>
</reference>
<keyword evidence="4" id="KW-1015">Disulfide bond</keyword>
<keyword evidence="10" id="KW-1185">Reference proteome</keyword>
<evidence type="ECO:0000256" key="2">
    <source>
        <dbReference type="ARBA" id="ARBA00022729"/>
    </source>
</evidence>
<dbReference type="Pfam" id="PF07686">
    <property type="entry name" value="V-set"/>
    <property type="match status" value="1"/>
</dbReference>
<keyword evidence="3" id="KW-0472">Membrane</keyword>
<sequence>MSQKTFRETLVMELKAVGSTSKASPLPPPPAPQGASHKPVHFCQDGTSGRRRCVHCRQKTTVKCSSCDRQRSTPQPVVSVFLSEDFMVHLGIFVLCFTFTLWTDLVPFGTAAQTGVKVQVIGSRRPIVVALGDDVVLPCQLDPREDVQDKTVEWSKPDLKPDPSDRLSRVAYVHLYRDKREVPDMKIPSYAERTALFTDALRDGNISLKIVNATLGDTGPYRCYVPKLDCSSVVQLVVEPRSVKTSTAETPLHPKILETPAPNNETRVKGENTVEFTVLCLRLPAFVSVGYETASTDVQTWHSLP</sequence>
<comment type="caution">
    <text evidence="9">The sequence shown here is derived from an EMBL/GenBank/DDBJ whole genome shotgun (WGS) entry which is preliminary data.</text>
</comment>
<dbReference type="EMBL" id="VOFY01000009">
    <property type="protein sequence ID" value="KAA8589930.1"/>
    <property type="molecule type" value="Genomic_DNA"/>
</dbReference>
<dbReference type="SMART" id="SM00409">
    <property type="entry name" value="IG"/>
    <property type="match status" value="1"/>
</dbReference>
<protein>
    <recommendedName>
        <fullName evidence="8">Ig-like domain-containing protein</fullName>
    </recommendedName>
</protein>
<dbReference type="InterPro" id="IPR013106">
    <property type="entry name" value="Ig_V-set"/>
</dbReference>
<dbReference type="PROSITE" id="PS50835">
    <property type="entry name" value="IG_LIKE"/>
    <property type="match status" value="1"/>
</dbReference>
<keyword evidence="5" id="KW-0325">Glycoprotein</keyword>
<proteinExistence type="predicted"/>
<dbReference type="FunFam" id="2.60.40.10:FF:000142">
    <property type="entry name" value="V-set domain-containing T-cell activation inhibitor 1"/>
    <property type="match status" value="1"/>
</dbReference>
<name>A0A5J5DAM8_9PERO</name>
<dbReference type="GO" id="GO:0050852">
    <property type="term" value="P:T cell receptor signaling pathway"/>
    <property type="evidence" value="ECO:0007669"/>
    <property type="project" value="TreeGrafter"/>
</dbReference>
<comment type="subcellular location">
    <subcellularLocation>
        <location evidence="1">Membrane</location>
    </subcellularLocation>
</comment>
<evidence type="ECO:0000256" key="5">
    <source>
        <dbReference type="ARBA" id="ARBA00023180"/>
    </source>
</evidence>
<gene>
    <name evidence="9" type="ORF">FQN60_013295</name>
</gene>